<evidence type="ECO:0000313" key="1">
    <source>
        <dbReference type="EMBL" id="KAH7864942.1"/>
    </source>
</evidence>
<evidence type="ECO:0000313" key="2">
    <source>
        <dbReference type="Proteomes" id="UP000828048"/>
    </source>
</evidence>
<comment type="caution">
    <text evidence="1">The sequence shown here is derived from an EMBL/GenBank/DDBJ whole genome shotgun (WGS) entry which is preliminary data.</text>
</comment>
<accession>A0ACB7ZGI1</accession>
<dbReference type="Proteomes" id="UP000828048">
    <property type="component" value="Chromosome 9"/>
</dbReference>
<sequence length="142" mass="15839">MNFLEATCFSRTFRLAEDANVFLVNDIQDRLQRTLSSLELSWAVGVARELSSSLLVGESLSIANQERTDGASFVGSASHVQNNGRQRKKVQDPARHLSIQVLEKFSLVTRFARETTSQIFGKSHSDGYGVSERRARAQTPHN</sequence>
<keyword evidence="2" id="KW-1185">Reference proteome</keyword>
<name>A0ACB7ZGI1_9ERIC</name>
<proteinExistence type="predicted"/>
<gene>
    <name evidence="1" type="ORF">Vadar_000190</name>
</gene>
<dbReference type="EMBL" id="CM037159">
    <property type="protein sequence ID" value="KAH7864942.1"/>
    <property type="molecule type" value="Genomic_DNA"/>
</dbReference>
<protein>
    <submittedName>
        <fullName evidence="1">Uncharacterized protein</fullName>
    </submittedName>
</protein>
<reference evidence="1 2" key="1">
    <citation type="journal article" date="2021" name="Hortic Res">
        <title>High-quality reference genome and annotation aids understanding of berry development for evergreen blueberry (Vaccinium darrowii).</title>
        <authorList>
            <person name="Yu J."/>
            <person name="Hulse-Kemp A.M."/>
            <person name="Babiker E."/>
            <person name="Staton M."/>
        </authorList>
    </citation>
    <scope>NUCLEOTIDE SEQUENCE [LARGE SCALE GENOMIC DNA]</scope>
    <source>
        <strain evidence="2">cv. NJ 8807/NJ 8810</strain>
        <tissue evidence="1">Young leaf</tissue>
    </source>
</reference>
<organism evidence="1 2">
    <name type="scientific">Vaccinium darrowii</name>
    <dbReference type="NCBI Taxonomy" id="229202"/>
    <lineage>
        <taxon>Eukaryota</taxon>
        <taxon>Viridiplantae</taxon>
        <taxon>Streptophyta</taxon>
        <taxon>Embryophyta</taxon>
        <taxon>Tracheophyta</taxon>
        <taxon>Spermatophyta</taxon>
        <taxon>Magnoliopsida</taxon>
        <taxon>eudicotyledons</taxon>
        <taxon>Gunneridae</taxon>
        <taxon>Pentapetalae</taxon>
        <taxon>asterids</taxon>
        <taxon>Ericales</taxon>
        <taxon>Ericaceae</taxon>
        <taxon>Vaccinioideae</taxon>
        <taxon>Vaccinieae</taxon>
        <taxon>Vaccinium</taxon>
    </lineage>
</organism>